<dbReference type="EC" id="3.2.1.23" evidence="2"/>
<evidence type="ECO:0000313" key="7">
    <source>
        <dbReference type="Proteomes" id="UP000182100"/>
    </source>
</evidence>
<evidence type="ECO:0000256" key="2">
    <source>
        <dbReference type="ARBA" id="ARBA00012756"/>
    </source>
</evidence>
<dbReference type="SUPFAM" id="SSF74650">
    <property type="entry name" value="Galactose mutarotase-like"/>
    <property type="match status" value="1"/>
</dbReference>
<protein>
    <recommendedName>
        <fullName evidence="2">beta-galactosidase</fullName>
        <ecNumber evidence="2">3.2.1.23</ecNumber>
    </recommendedName>
</protein>
<evidence type="ECO:0000256" key="4">
    <source>
        <dbReference type="ARBA" id="ARBA00023295"/>
    </source>
</evidence>
<keyword evidence="7" id="KW-1185">Reference proteome</keyword>
<gene>
    <name evidence="6" type="ORF">SAMN05216505_102197</name>
</gene>
<evidence type="ECO:0000313" key="6">
    <source>
        <dbReference type="EMBL" id="SDC44814.1"/>
    </source>
</evidence>
<dbReference type="InterPro" id="IPR004199">
    <property type="entry name" value="B-gal_small/dom_5"/>
</dbReference>
<comment type="catalytic activity">
    <reaction evidence="1">
        <text>Hydrolysis of terminal non-reducing beta-D-galactose residues in beta-D-galactosides.</text>
        <dbReference type="EC" id="3.2.1.23"/>
    </reaction>
</comment>
<dbReference type="PANTHER" id="PTHR46323:SF2">
    <property type="entry name" value="BETA-GALACTOSIDASE"/>
    <property type="match status" value="1"/>
</dbReference>
<dbReference type="EMBL" id="FMZK01000002">
    <property type="protein sequence ID" value="SDC44814.1"/>
    <property type="molecule type" value="Genomic_DNA"/>
</dbReference>
<keyword evidence="4" id="KW-0326">Glycosidase</keyword>
<proteinExistence type="predicted"/>
<dbReference type="GO" id="GO:0009341">
    <property type="term" value="C:beta-galactosidase complex"/>
    <property type="evidence" value="ECO:0007669"/>
    <property type="project" value="InterPro"/>
</dbReference>
<evidence type="ECO:0000256" key="3">
    <source>
        <dbReference type="ARBA" id="ARBA00022801"/>
    </source>
</evidence>
<dbReference type="InterPro" id="IPR050347">
    <property type="entry name" value="Bact_Beta-galactosidase"/>
</dbReference>
<dbReference type="PANTHER" id="PTHR46323">
    <property type="entry name" value="BETA-GALACTOSIDASE"/>
    <property type="match status" value="1"/>
</dbReference>
<accession>A0A1G6LNW7</accession>
<keyword evidence="3" id="KW-0378">Hydrolase</keyword>
<reference evidence="7" key="1">
    <citation type="submission" date="2016-10" db="EMBL/GenBank/DDBJ databases">
        <authorList>
            <person name="Varghese N."/>
            <person name="Submissions S."/>
        </authorList>
    </citation>
    <scope>NUCLEOTIDE SEQUENCE [LARGE SCALE GENOMIC DNA]</scope>
    <source>
        <strain evidence="7">CGMCC 4.3504</strain>
    </source>
</reference>
<name>A0A1G6LNW7_9ACTN</name>
<dbReference type="AlphaFoldDB" id="A0A1G6LNW7"/>
<evidence type="ECO:0000256" key="1">
    <source>
        <dbReference type="ARBA" id="ARBA00001412"/>
    </source>
</evidence>
<dbReference type="GO" id="GO:0004565">
    <property type="term" value="F:beta-galactosidase activity"/>
    <property type="evidence" value="ECO:0007669"/>
    <property type="project" value="UniProtKB-EC"/>
</dbReference>
<dbReference type="Gene3D" id="2.70.98.10">
    <property type="match status" value="1"/>
</dbReference>
<dbReference type="GO" id="GO:0005990">
    <property type="term" value="P:lactose catabolic process"/>
    <property type="evidence" value="ECO:0007669"/>
    <property type="project" value="TreeGrafter"/>
</dbReference>
<feature type="domain" description="Beta galactosidase small chain/" evidence="5">
    <location>
        <begin position="1"/>
        <end position="81"/>
    </location>
</feature>
<evidence type="ECO:0000259" key="5">
    <source>
        <dbReference type="Pfam" id="PF02929"/>
    </source>
</evidence>
<dbReference type="STRING" id="67344.SAMN05216505_102197"/>
<dbReference type="InterPro" id="IPR011013">
    <property type="entry name" value="Gal_mutarotase_sf_dom"/>
</dbReference>
<sequence>MRWVELGGLRVEGDPAFWFTARPWTSERLDAARHLTDLVPGGTVWVNLDHAQHGIGSQSCGPGPLPRYALRAEPAEFSFVFSGERGPGRDG</sequence>
<dbReference type="GO" id="GO:0030246">
    <property type="term" value="F:carbohydrate binding"/>
    <property type="evidence" value="ECO:0007669"/>
    <property type="project" value="InterPro"/>
</dbReference>
<dbReference type="Pfam" id="PF02929">
    <property type="entry name" value="Bgal_small_N"/>
    <property type="match status" value="1"/>
</dbReference>
<organism evidence="6 7">
    <name type="scientific">Streptomyces prasinopilosus</name>
    <dbReference type="NCBI Taxonomy" id="67344"/>
    <lineage>
        <taxon>Bacteria</taxon>
        <taxon>Bacillati</taxon>
        <taxon>Actinomycetota</taxon>
        <taxon>Actinomycetes</taxon>
        <taxon>Kitasatosporales</taxon>
        <taxon>Streptomycetaceae</taxon>
        <taxon>Streptomyces</taxon>
    </lineage>
</organism>
<dbReference type="InterPro" id="IPR014718">
    <property type="entry name" value="GH-type_carb-bd"/>
</dbReference>
<dbReference type="Proteomes" id="UP000182100">
    <property type="component" value="Unassembled WGS sequence"/>
</dbReference>